<proteinExistence type="predicted"/>
<organism evidence="1 2">
    <name type="scientific">[Clostridium] citroniae WAL-19142</name>
    <dbReference type="NCBI Taxonomy" id="742734"/>
    <lineage>
        <taxon>Bacteria</taxon>
        <taxon>Bacillati</taxon>
        <taxon>Bacillota</taxon>
        <taxon>Clostridia</taxon>
        <taxon>Lachnospirales</taxon>
        <taxon>Lachnospiraceae</taxon>
        <taxon>Enterocloster</taxon>
    </lineage>
</organism>
<dbReference type="AlphaFoldDB" id="A0A0J9BPM9"/>
<dbReference type="Proteomes" id="UP000037392">
    <property type="component" value="Unassembled WGS sequence"/>
</dbReference>
<gene>
    <name evidence="1" type="ORF">HMPREF9470_04893</name>
</gene>
<comment type="caution">
    <text evidence="1">The sequence shown here is derived from an EMBL/GenBank/DDBJ whole genome shotgun (WGS) entry which is preliminary data.</text>
</comment>
<sequence>MGKTIELPVEIGSVVYEADFPRYPQRVIGYRIGRIMGEDEEEFEDERETEELYMEYEGYGMSGSSPVSRFGKSIFLTREEAEKTSSEN</sequence>
<dbReference type="EMBL" id="ADLK01000041">
    <property type="protein sequence ID" value="KMW14131.1"/>
    <property type="molecule type" value="Genomic_DNA"/>
</dbReference>
<dbReference type="GeneID" id="93166917"/>
<evidence type="ECO:0000313" key="1">
    <source>
        <dbReference type="EMBL" id="KMW14131.1"/>
    </source>
</evidence>
<name>A0A0J9BPM9_9FIRM</name>
<reference evidence="1 2" key="1">
    <citation type="submission" date="2011-04" db="EMBL/GenBank/DDBJ databases">
        <title>The Genome Sequence of Clostridium citroniae WAL-19142.</title>
        <authorList>
            <consortium name="The Broad Institute Genome Sequencing Platform"/>
            <person name="Earl A."/>
            <person name="Ward D."/>
            <person name="Feldgarden M."/>
            <person name="Gevers D."/>
            <person name="Warren Y.A."/>
            <person name="Tyrrell K.L."/>
            <person name="Citron D.M."/>
            <person name="Goldstein E.J."/>
            <person name="Daigneault M."/>
            <person name="Allen-Vercoe E."/>
            <person name="Young S.K."/>
            <person name="Zeng Q."/>
            <person name="Gargeya S."/>
            <person name="Fitzgerald M."/>
            <person name="Haas B."/>
            <person name="Abouelleil A."/>
            <person name="Alvarado L."/>
            <person name="Arachchi H.M."/>
            <person name="Berlin A."/>
            <person name="Brown A."/>
            <person name="Chapman S.B."/>
            <person name="Chen Z."/>
            <person name="Dunbar C."/>
            <person name="Freedman E."/>
            <person name="Gearin G."/>
            <person name="Gellesch M."/>
            <person name="Goldberg J."/>
            <person name="Griggs A."/>
            <person name="Gujja S."/>
            <person name="Heilman E.R."/>
            <person name="Heiman D."/>
            <person name="Howarth C."/>
            <person name="Larson L."/>
            <person name="Lui A."/>
            <person name="MacDonald P.J."/>
            <person name="Mehta T."/>
            <person name="Montmayeur A."/>
            <person name="Murphy C."/>
            <person name="Neiman D."/>
            <person name="Pearson M."/>
            <person name="Priest M."/>
            <person name="Roberts A."/>
            <person name="Saif S."/>
            <person name="Shea T."/>
            <person name="Shenoy N."/>
            <person name="Sisk P."/>
            <person name="Stolte C."/>
            <person name="Sykes S."/>
            <person name="White J."/>
            <person name="Yandava C."/>
            <person name="Wortman J."/>
            <person name="Nusbaum C."/>
            <person name="Birren B."/>
        </authorList>
    </citation>
    <scope>NUCLEOTIDE SEQUENCE [LARGE SCALE GENOMIC DNA]</scope>
    <source>
        <strain evidence="1 2">WAL-19142</strain>
    </source>
</reference>
<protein>
    <submittedName>
        <fullName evidence="1">Uncharacterized protein</fullName>
    </submittedName>
</protein>
<accession>A0A0J9BPM9</accession>
<evidence type="ECO:0000313" key="2">
    <source>
        <dbReference type="Proteomes" id="UP000037392"/>
    </source>
</evidence>
<dbReference type="RefSeq" id="WP_048930944.1">
    <property type="nucleotide sequence ID" value="NZ_KQ235884.1"/>
</dbReference>
<dbReference type="PATRIC" id="fig|742734.4.peg.5242"/>